<dbReference type="AlphaFoldDB" id="A0A067SMY5"/>
<reference evidence="2" key="1">
    <citation type="journal article" date="2014" name="Proc. Natl. Acad. Sci. U.S.A.">
        <title>Extensive sampling of basidiomycete genomes demonstrates inadequacy of the white-rot/brown-rot paradigm for wood decay fungi.</title>
        <authorList>
            <person name="Riley R."/>
            <person name="Salamov A.A."/>
            <person name="Brown D.W."/>
            <person name="Nagy L.G."/>
            <person name="Floudas D."/>
            <person name="Held B.W."/>
            <person name="Levasseur A."/>
            <person name="Lombard V."/>
            <person name="Morin E."/>
            <person name="Otillar R."/>
            <person name="Lindquist E.A."/>
            <person name="Sun H."/>
            <person name="LaButti K.M."/>
            <person name="Schmutz J."/>
            <person name="Jabbour D."/>
            <person name="Luo H."/>
            <person name="Baker S.E."/>
            <person name="Pisabarro A.G."/>
            <person name="Walton J.D."/>
            <person name="Blanchette R.A."/>
            <person name="Henrissat B."/>
            <person name="Martin F."/>
            <person name="Cullen D."/>
            <person name="Hibbett D.S."/>
            <person name="Grigoriev I.V."/>
        </authorList>
    </citation>
    <scope>NUCLEOTIDE SEQUENCE [LARGE SCALE GENOMIC DNA]</scope>
    <source>
        <strain evidence="2">CBS 339.88</strain>
    </source>
</reference>
<dbReference type="EMBL" id="KL142393">
    <property type="protein sequence ID" value="KDR71382.1"/>
    <property type="molecule type" value="Genomic_DNA"/>
</dbReference>
<organism evidence="1 2">
    <name type="scientific">Galerina marginata (strain CBS 339.88)</name>
    <dbReference type="NCBI Taxonomy" id="685588"/>
    <lineage>
        <taxon>Eukaryota</taxon>
        <taxon>Fungi</taxon>
        <taxon>Dikarya</taxon>
        <taxon>Basidiomycota</taxon>
        <taxon>Agaricomycotina</taxon>
        <taxon>Agaricomycetes</taxon>
        <taxon>Agaricomycetidae</taxon>
        <taxon>Agaricales</taxon>
        <taxon>Agaricineae</taxon>
        <taxon>Strophariaceae</taxon>
        <taxon>Galerina</taxon>
    </lineage>
</organism>
<accession>A0A067SMY5</accession>
<evidence type="ECO:0000313" key="2">
    <source>
        <dbReference type="Proteomes" id="UP000027222"/>
    </source>
</evidence>
<gene>
    <name evidence="1" type="ORF">GALMADRAFT_800429</name>
</gene>
<keyword evidence="2" id="KW-1185">Reference proteome</keyword>
<evidence type="ECO:0000313" key="1">
    <source>
        <dbReference type="EMBL" id="KDR71382.1"/>
    </source>
</evidence>
<name>A0A067SMY5_GALM3</name>
<sequence length="151" mass="16309">MKASMPLSMDRSTRAVITVCHPASTAAAPSSLGAVLARQTSCFRTCSTQARHCVPSVLPHWPWIIPVRSLGGLKLAASAGLTLAASEQRRIRLGSRVTRSYHLWNLFHYHVGCGGSFGFSPQLPASLPLLDIVGILGWNPRGTIRLNIQLL</sequence>
<dbReference type="HOGENOM" id="CLU_1731601_0_0_1"/>
<proteinExistence type="predicted"/>
<dbReference type="Proteomes" id="UP000027222">
    <property type="component" value="Unassembled WGS sequence"/>
</dbReference>
<protein>
    <submittedName>
        <fullName evidence="1">Uncharacterized protein</fullName>
    </submittedName>
</protein>